<sequence>MSEVEAQRRLGSSGTRREIENEEAESAGVERELWTLRGSHFRYVVLGVEGKRVVAVQAFARPERRTLRYRDLGDLDQAKKLGFYIYEWITPRTEGEPGVRIQARGTDPEYLASYSIVRDRTPARKPAPMHDAAAAGPPSGP</sequence>
<comment type="caution">
    <text evidence="2">The sequence shown here is derived from an EMBL/GenBank/DDBJ whole genome shotgun (WGS) entry which is preliminary data.</text>
</comment>
<dbReference type="AlphaFoldDB" id="A0A538TQC9"/>
<reference evidence="2 3" key="1">
    <citation type="journal article" date="2019" name="Nat. Microbiol.">
        <title>Mediterranean grassland soil C-N compound turnover is dependent on rainfall and depth, and is mediated by genomically divergent microorganisms.</title>
        <authorList>
            <person name="Diamond S."/>
            <person name="Andeer P.F."/>
            <person name="Li Z."/>
            <person name="Crits-Christoph A."/>
            <person name="Burstein D."/>
            <person name="Anantharaman K."/>
            <person name="Lane K.R."/>
            <person name="Thomas B.C."/>
            <person name="Pan C."/>
            <person name="Northen T.R."/>
            <person name="Banfield J.F."/>
        </authorList>
    </citation>
    <scope>NUCLEOTIDE SEQUENCE [LARGE SCALE GENOMIC DNA]</scope>
    <source>
        <strain evidence="2">WS_8</strain>
    </source>
</reference>
<gene>
    <name evidence="2" type="ORF">E6K78_06945</name>
</gene>
<dbReference type="Proteomes" id="UP000316609">
    <property type="component" value="Unassembled WGS sequence"/>
</dbReference>
<organism evidence="2 3">
    <name type="scientific">Eiseniibacteriota bacterium</name>
    <dbReference type="NCBI Taxonomy" id="2212470"/>
    <lineage>
        <taxon>Bacteria</taxon>
        <taxon>Candidatus Eiseniibacteriota</taxon>
    </lineage>
</organism>
<proteinExistence type="predicted"/>
<name>A0A538TQC9_UNCEI</name>
<accession>A0A538TQC9</accession>
<dbReference type="EMBL" id="VBOY01000063">
    <property type="protein sequence ID" value="TMQ65846.1"/>
    <property type="molecule type" value="Genomic_DNA"/>
</dbReference>
<evidence type="ECO:0000313" key="2">
    <source>
        <dbReference type="EMBL" id="TMQ65846.1"/>
    </source>
</evidence>
<protein>
    <submittedName>
        <fullName evidence="2">Uncharacterized protein</fullName>
    </submittedName>
</protein>
<evidence type="ECO:0000256" key="1">
    <source>
        <dbReference type="SAM" id="MobiDB-lite"/>
    </source>
</evidence>
<feature type="region of interest" description="Disordered" evidence="1">
    <location>
        <begin position="115"/>
        <end position="141"/>
    </location>
</feature>
<feature type="region of interest" description="Disordered" evidence="1">
    <location>
        <begin position="1"/>
        <end position="25"/>
    </location>
</feature>
<evidence type="ECO:0000313" key="3">
    <source>
        <dbReference type="Proteomes" id="UP000316609"/>
    </source>
</evidence>